<gene>
    <name evidence="1" type="ORF">PAN0_006c3048</name>
</gene>
<evidence type="ECO:0000313" key="1">
    <source>
        <dbReference type="EMBL" id="GAK64833.1"/>
    </source>
</evidence>
<protein>
    <submittedName>
        <fullName evidence="1">Uncharacterized protein</fullName>
    </submittedName>
</protein>
<dbReference type="GeneID" id="26303750"/>
<dbReference type="RefSeq" id="XP_014657176.1">
    <property type="nucleotide sequence ID" value="XM_014801690.1"/>
</dbReference>
<dbReference type="AlphaFoldDB" id="A0A081CDT7"/>
<name>A0A081CDT7_PSEA2</name>
<sequence>MSNDTRVLTLSEAMTLCDEARAYLGLDSRASDMTGEEFRCLELAAELVRAGVDGEERIRRMAKVLEALLVIRGATDPSVPDTQASTTAVVPAVSHHASSPPSPSAHAKLEDSITTYNTTPQDPQPSLHHRHSIRLGNSSVYSDEFMPPSLLRRVAAGRGGQSTPLNIVARILRNMATPKISTSAFRFMTIDIGDGRETKVKIMRDTDLYHEYGDESPFAKGTVVVLRKILGAFTEKGICLKFNADSSATRLVSASWQDTIEWLQAIDGTSSLDE</sequence>
<dbReference type="EMBL" id="DF830073">
    <property type="protein sequence ID" value="GAK64833.1"/>
    <property type="molecule type" value="Genomic_DNA"/>
</dbReference>
<dbReference type="OrthoDB" id="10646567at2759"/>
<accession>A0A081CDT7</accession>
<proteinExistence type="predicted"/>
<dbReference type="HOGENOM" id="CLU_1015625_0_0_1"/>
<dbReference type="Proteomes" id="UP000053758">
    <property type="component" value="Unassembled WGS sequence"/>
</dbReference>
<evidence type="ECO:0000313" key="2">
    <source>
        <dbReference type="Proteomes" id="UP000053758"/>
    </source>
</evidence>
<organism evidence="1 2">
    <name type="scientific">Pseudozyma antarctica</name>
    <name type="common">Yeast</name>
    <name type="synonym">Candida antarctica</name>
    <dbReference type="NCBI Taxonomy" id="84753"/>
    <lineage>
        <taxon>Eukaryota</taxon>
        <taxon>Fungi</taxon>
        <taxon>Dikarya</taxon>
        <taxon>Basidiomycota</taxon>
        <taxon>Ustilaginomycotina</taxon>
        <taxon>Ustilaginomycetes</taxon>
        <taxon>Ustilaginales</taxon>
        <taxon>Ustilaginaceae</taxon>
        <taxon>Moesziomyces</taxon>
    </lineage>
</organism>
<keyword evidence="2" id="KW-1185">Reference proteome</keyword>
<reference evidence="2" key="1">
    <citation type="journal article" date="2014" name="Genome Announc.">
        <title>Draft Genome Sequence of the Yeast Pseudozyma antarctica Type Strain JCM10317, a Producer of the Glycolipid Biosurfactants, Mannosylerythritol Lipids.</title>
        <authorList>
            <person name="Saika A."/>
            <person name="Koike H."/>
            <person name="Hori T."/>
            <person name="Fukuoka T."/>
            <person name="Sato S."/>
            <person name="Habe H."/>
            <person name="Kitamoto D."/>
            <person name="Morita T."/>
        </authorList>
    </citation>
    <scope>NUCLEOTIDE SEQUENCE [LARGE SCALE GENOMIC DNA]</scope>
    <source>
        <strain evidence="2">JCM 10317</strain>
    </source>
</reference>